<dbReference type="EMBL" id="CP002631">
    <property type="protein sequence ID" value="AEB13868.1"/>
    <property type="molecule type" value="Genomic_DNA"/>
</dbReference>
<dbReference type="Proteomes" id="UP000006852">
    <property type="component" value="Chromosome"/>
</dbReference>
<dbReference type="KEGG" id="tsu:Tresu_0948"/>
<dbReference type="GeneID" id="302998115"/>
<dbReference type="Pfam" id="PF14897">
    <property type="entry name" value="EpsG"/>
    <property type="match status" value="1"/>
</dbReference>
<feature type="transmembrane region" description="Helical" evidence="1">
    <location>
        <begin position="221"/>
        <end position="245"/>
    </location>
</feature>
<gene>
    <name evidence="2" type="ordered locus">Tresu_0948</name>
</gene>
<name>F2NRQ0_TRES6</name>
<dbReference type="InterPro" id="IPR049458">
    <property type="entry name" value="EpsG-like"/>
</dbReference>
<dbReference type="RefSeq" id="WP_013701160.1">
    <property type="nucleotide sequence ID" value="NC_015385.1"/>
</dbReference>
<feature type="transmembrane region" description="Helical" evidence="1">
    <location>
        <begin position="12"/>
        <end position="31"/>
    </location>
</feature>
<reference evidence="2 3" key="1">
    <citation type="journal article" date="2011" name="Stand. Genomic Sci.">
        <title>Complete genome sequence of Treponema succinifaciens type strain (6091).</title>
        <authorList>
            <person name="Han C."/>
            <person name="Gronow S."/>
            <person name="Teshima H."/>
            <person name="Lapidus A."/>
            <person name="Nolan M."/>
            <person name="Lucas S."/>
            <person name="Hammon N."/>
            <person name="Deshpande S."/>
            <person name="Cheng J.F."/>
            <person name="Zeytun A."/>
            <person name="Tapia R."/>
            <person name="Goodwin L."/>
            <person name="Pitluck S."/>
            <person name="Liolios K."/>
            <person name="Pagani I."/>
            <person name="Ivanova N."/>
            <person name="Mavromatis K."/>
            <person name="Mikhailova N."/>
            <person name="Huntemann M."/>
            <person name="Pati A."/>
            <person name="Chen A."/>
            <person name="Palaniappan K."/>
            <person name="Land M."/>
            <person name="Hauser L."/>
            <person name="Brambilla E.M."/>
            <person name="Rohde M."/>
            <person name="Goker M."/>
            <person name="Woyke T."/>
            <person name="Bristow J."/>
            <person name="Eisen J.A."/>
            <person name="Markowitz V."/>
            <person name="Hugenholtz P."/>
            <person name="Kyrpides N.C."/>
            <person name="Klenk H.P."/>
            <person name="Detter J.C."/>
        </authorList>
    </citation>
    <scope>NUCLEOTIDE SEQUENCE [LARGE SCALE GENOMIC DNA]</scope>
    <source>
        <strain evidence="3">ATCC 33096 / DSM 2489 / 6091</strain>
    </source>
</reference>
<feature type="transmembrane region" description="Helical" evidence="1">
    <location>
        <begin position="306"/>
        <end position="324"/>
    </location>
</feature>
<protein>
    <recommendedName>
        <fullName evidence="4">EpsG family protein</fullName>
    </recommendedName>
</protein>
<dbReference type="HOGENOM" id="CLU_847146_0_0_12"/>
<proteinExistence type="predicted"/>
<feature type="transmembrane region" description="Helical" evidence="1">
    <location>
        <begin position="97"/>
        <end position="121"/>
    </location>
</feature>
<reference evidence="3" key="2">
    <citation type="submission" date="2011-04" db="EMBL/GenBank/DDBJ databases">
        <title>The complete genome of chromosome of Treponema succinifaciens DSM 2489.</title>
        <authorList>
            <person name="Lucas S."/>
            <person name="Copeland A."/>
            <person name="Lapidus A."/>
            <person name="Bruce D."/>
            <person name="Goodwin L."/>
            <person name="Pitluck S."/>
            <person name="Peters L."/>
            <person name="Kyrpides N."/>
            <person name="Mavromatis K."/>
            <person name="Ivanova N."/>
            <person name="Ovchinnikova G."/>
            <person name="Teshima H."/>
            <person name="Detter J.C."/>
            <person name="Tapia R."/>
            <person name="Han C."/>
            <person name="Land M."/>
            <person name="Hauser L."/>
            <person name="Markowitz V."/>
            <person name="Cheng J.-F."/>
            <person name="Hugenholtz P."/>
            <person name="Woyke T."/>
            <person name="Wu D."/>
            <person name="Gronow S."/>
            <person name="Wellnitz S."/>
            <person name="Brambilla E."/>
            <person name="Klenk H.-P."/>
            <person name="Eisen J.A."/>
        </authorList>
    </citation>
    <scope>NUCLEOTIDE SEQUENCE [LARGE SCALE GENOMIC DNA]</scope>
    <source>
        <strain evidence="3">ATCC 33096 / DSM 2489 / 6091</strain>
    </source>
</reference>
<dbReference type="AlphaFoldDB" id="F2NRQ0"/>
<keyword evidence="1" id="KW-1133">Transmembrane helix</keyword>
<evidence type="ECO:0000313" key="2">
    <source>
        <dbReference type="EMBL" id="AEB13868.1"/>
    </source>
</evidence>
<keyword evidence="1" id="KW-0472">Membrane</keyword>
<feature type="transmembrane region" description="Helical" evidence="1">
    <location>
        <begin position="63"/>
        <end position="85"/>
    </location>
</feature>
<evidence type="ECO:0000313" key="3">
    <source>
        <dbReference type="Proteomes" id="UP000006852"/>
    </source>
</evidence>
<keyword evidence="1" id="KW-0812">Transmembrane</keyword>
<feature type="transmembrane region" description="Helical" evidence="1">
    <location>
        <begin position="257"/>
        <end position="275"/>
    </location>
</feature>
<organism evidence="2 3">
    <name type="scientific">Treponema succinifaciens (strain ATCC 33096 / DSM 2489 / 6091)</name>
    <dbReference type="NCBI Taxonomy" id="869209"/>
    <lineage>
        <taxon>Bacteria</taxon>
        <taxon>Pseudomonadati</taxon>
        <taxon>Spirochaetota</taxon>
        <taxon>Spirochaetia</taxon>
        <taxon>Spirochaetales</taxon>
        <taxon>Treponemataceae</taxon>
        <taxon>Treponema</taxon>
    </lineage>
</organism>
<dbReference type="OrthoDB" id="6631730at2"/>
<feature type="transmembrane region" description="Helical" evidence="1">
    <location>
        <begin position="177"/>
        <end position="201"/>
    </location>
</feature>
<feature type="transmembrane region" description="Helical" evidence="1">
    <location>
        <begin position="281"/>
        <end position="299"/>
    </location>
</feature>
<dbReference type="STRING" id="869209.Tresu_0948"/>
<accession>F2NRQ0</accession>
<evidence type="ECO:0008006" key="4">
    <source>
        <dbReference type="Google" id="ProtNLM"/>
    </source>
</evidence>
<sequence length="328" mass="38831">MKFSKKFYFDYILFFGIVALFLSLFSAFRIFGTGVDYVGYLGIFYGNKSTEPMFRLLKIINNFVNEGTVTLVFIYFFCAFIGLYLKGVFYAQYSNNFFISILFYIFTIYFLHEYTQIRAAIGLGICYLSVKEINKREFTKFAIKILFAICFHYSSVIMFAVYFYCNFFKKPKRYFQILWITFIASVLLYKFLHGQSLFIFLGSNLYSKLFFLEKLGALQNMADFSVFNICYLLILIMNTIFYFLYKGFPDKNYDFTIFQLSSLSVIIFYCLFNLGFNVVTFRLSEFFIPFVFIVIPKIISRFKEKIFLMPFAVLVLAYYARAFLKAVL</sequence>
<keyword evidence="3" id="KW-1185">Reference proteome</keyword>
<evidence type="ECO:0000256" key="1">
    <source>
        <dbReference type="SAM" id="Phobius"/>
    </source>
</evidence>
<feature type="transmembrane region" description="Helical" evidence="1">
    <location>
        <begin position="141"/>
        <end position="165"/>
    </location>
</feature>